<keyword evidence="2" id="KW-1185">Reference proteome</keyword>
<evidence type="ECO:0000313" key="1">
    <source>
        <dbReference type="EMBL" id="MBF6228403.1"/>
    </source>
</evidence>
<dbReference type="Proteomes" id="UP000807309">
    <property type="component" value="Unassembled WGS sequence"/>
</dbReference>
<protein>
    <submittedName>
        <fullName evidence="1">Uncharacterized protein</fullName>
    </submittedName>
</protein>
<organism evidence="1 2">
    <name type="scientific">Nocardia abscessus</name>
    <dbReference type="NCBI Taxonomy" id="120957"/>
    <lineage>
        <taxon>Bacteria</taxon>
        <taxon>Bacillati</taxon>
        <taxon>Actinomycetota</taxon>
        <taxon>Actinomycetes</taxon>
        <taxon>Mycobacteriales</taxon>
        <taxon>Nocardiaceae</taxon>
        <taxon>Nocardia</taxon>
    </lineage>
</organism>
<reference evidence="1 2" key="1">
    <citation type="submission" date="2020-10" db="EMBL/GenBank/DDBJ databases">
        <title>Identification of Nocardia species via Next-generation sequencing and recognition of intraspecies genetic diversity.</title>
        <authorList>
            <person name="Li P."/>
            <person name="Li P."/>
            <person name="Lu B."/>
        </authorList>
    </citation>
    <scope>NUCLEOTIDE SEQUENCE [LARGE SCALE GENOMIC DNA]</scope>
    <source>
        <strain evidence="1 2">N-11</strain>
    </source>
</reference>
<name>A0ABS0CIX9_9NOCA</name>
<comment type="caution">
    <text evidence="1">The sequence shown here is derived from an EMBL/GenBank/DDBJ whole genome shotgun (WGS) entry which is preliminary data.</text>
</comment>
<sequence>MTALGGVVFDAAAVVAFANRANYAQAVVWATVDAGNTIVVPSTVLAAARSHIPADRFDVLAVLVGLPHTVIPSFHRTATPPLAGDRGAGPAADALVAAGHVTREAVARTWPCLTSRPRRLRQIDSRVIVDPLPWVVPDQRSSAMTGANFSMLSSRTVT</sequence>
<dbReference type="EMBL" id="JADLRE010000022">
    <property type="protein sequence ID" value="MBF6228403.1"/>
    <property type="molecule type" value="Genomic_DNA"/>
</dbReference>
<dbReference type="RefSeq" id="WP_195035314.1">
    <property type="nucleotide sequence ID" value="NZ_JADLRE010000022.1"/>
</dbReference>
<evidence type="ECO:0000313" key="2">
    <source>
        <dbReference type="Proteomes" id="UP000807309"/>
    </source>
</evidence>
<proteinExistence type="predicted"/>
<gene>
    <name evidence="1" type="ORF">IU470_25240</name>
</gene>
<accession>A0ABS0CIX9</accession>